<keyword evidence="3" id="KW-1185">Reference proteome</keyword>
<gene>
    <name evidence="2" type="ORF">BC643_2060</name>
</gene>
<dbReference type="EMBL" id="RAPN01000001">
    <property type="protein sequence ID" value="RKD91697.1"/>
    <property type="molecule type" value="Genomic_DNA"/>
</dbReference>
<evidence type="ECO:0000313" key="3">
    <source>
        <dbReference type="Proteomes" id="UP000283387"/>
    </source>
</evidence>
<evidence type="ECO:0000256" key="1">
    <source>
        <dbReference type="SAM" id="SignalP"/>
    </source>
</evidence>
<reference evidence="2 3" key="1">
    <citation type="submission" date="2018-09" db="EMBL/GenBank/DDBJ databases">
        <title>Genomic Encyclopedia of Archaeal and Bacterial Type Strains, Phase II (KMG-II): from individual species to whole genera.</title>
        <authorList>
            <person name="Goeker M."/>
        </authorList>
    </citation>
    <scope>NUCLEOTIDE SEQUENCE [LARGE SCALE GENOMIC DNA]</scope>
    <source>
        <strain evidence="2 3">DSM 27148</strain>
    </source>
</reference>
<dbReference type="AlphaFoldDB" id="A0A419W898"/>
<dbReference type="OrthoDB" id="686440at2"/>
<evidence type="ECO:0000313" key="2">
    <source>
        <dbReference type="EMBL" id="RKD91697.1"/>
    </source>
</evidence>
<sequence length="253" mass="29512">MNAVRLIILFILIGYACQAQQSQLTYEKPNYRKIERAIRKKHGPLYYPSLMTRFEQADSTLTLKEKRHLYYGYQFQPKYNPYSSSDYIDRMLEIMNKDQQTNGELQFIVQCADSVYREYPFSVLALNCQLHALKQLGQLELYNKRLKQLFTVLDALVSSGDGITKRTAFYVIDPSHEYAVINILGLEFAGSQYQTTHFDFLELKTNKNKLRGLYFDVTPSLKYSDPFINKKSGIPNEDNTGYSKFFHNTIHLT</sequence>
<comment type="caution">
    <text evidence="2">The sequence shown here is derived from an EMBL/GenBank/DDBJ whole genome shotgun (WGS) entry which is preliminary data.</text>
</comment>
<dbReference type="PROSITE" id="PS51257">
    <property type="entry name" value="PROKAR_LIPOPROTEIN"/>
    <property type="match status" value="1"/>
</dbReference>
<accession>A0A419W898</accession>
<dbReference type="Pfam" id="PF16266">
    <property type="entry name" value="DUF4919"/>
    <property type="match status" value="1"/>
</dbReference>
<dbReference type="InterPro" id="IPR032578">
    <property type="entry name" value="DUF4919"/>
</dbReference>
<protein>
    <submittedName>
        <fullName evidence="2">Uncharacterized protein DUF4919</fullName>
    </submittedName>
</protein>
<name>A0A419W898_9BACT</name>
<keyword evidence="1" id="KW-0732">Signal</keyword>
<feature type="signal peptide" evidence="1">
    <location>
        <begin position="1"/>
        <end position="21"/>
    </location>
</feature>
<proteinExistence type="predicted"/>
<dbReference type="Proteomes" id="UP000283387">
    <property type="component" value="Unassembled WGS sequence"/>
</dbReference>
<dbReference type="RefSeq" id="WP_120272976.1">
    <property type="nucleotide sequence ID" value="NZ_RAPN01000001.1"/>
</dbReference>
<organism evidence="2 3">
    <name type="scientific">Mangrovibacterium diazotrophicum</name>
    <dbReference type="NCBI Taxonomy" id="1261403"/>
    <lineage>
        <taxon>Bacteria</taxon>
        <taxon>Pseudomonadati</taxon>
        <taxon>Bacteroidota</taxon>
        <taxon>Bacteroidia</taxon>
        <taxon>Marinilabiliales</taxon>
        <taxon>Prolixibacteraceae</taxon>
        <taxon>Mangrovibacterium</taxon>
    </lineage>
</organism>
<feature type="chain" id="PRO_5019462775" evidence="1">
    <location>
        <begin position="22"/>
        <end position="253"/>
    </location>
</feature>